<dbReference type="EMBL" id="BARU01032781">
    <property type="protein sequence ID" value="GAH74738.1"/>
    <property type="molecule type" value="Genomic_DNA"/>
</dbReference>
<evidence type="ECO:0000259" key="2">
    <source>
        <dbReference type="PROSITE" id="PS50943"/>
    </source>
</evidence>
<dbReference type="SMART" id="SM00530">
    <property type="entry name" value="HTH_XRE"/>
    <property type="match status" value="1"/>
</dbReference>
<dbReference type="GO" id="GO:0003677">
    <property type="term" value="F:DNA binding"/>
    <property type="evidence" value="ECO:0007669"/>
    <property type="project" value="UniProtKB-KW"/>
</dbReference>
<keyword evidence="1" id="KW-0238">DNA-binding</keyword>
<dbReference type="Pfam" id="PF01381">
    <property type="entry name" value="HTH_3"/>
    <property type="match status" value="1"/>
</dbReference>
<dbReference type="GO" id="GO:0003700">
    <property type="term" value="F:DNA-binding transcription factor activity"/>
    <property type="evidence" value="ECO:0007669"/>
    <property type="project" value="TreeGrafter"/>
</dbReference>
<reference evidence="3" key="1">
    <citation type="journal article" date="2014" name="Front. Microbiol.">
        <title>High frequency of phylogenetically diverse reductive dehalogenase-homologous genes in deep subseafloor sedimentary metagenomes.</title>
        <authorList>
            <person name="Kawai M."/>
            <person name="Futagami T."/>
            <person name="Toyoda A."/>
            <person name="Takaki Y."/>
            <person name="Nishi S."/>
            <person name="Hori S."/>
            <person name="Arai W."/>
            <person name="Tsubouchi T."/>
            <person name="Morono Y."/>
            <person name="Uchiyama I."/>
            <person name="Ito T."/>
            <person name="Fujiyama A."/>
            <person name="Inagaki F."/>
            <person name="Takami H."/>
        </authorList>
    </citation>
    <scope>NUCLEOTIDE SEQUENCE</scope>
    <source>
        <strain evidence="3">Expedition CK06-06</strain>
    </source>
</reference>
<dbReference type="Gene3D" id="2.60.120.10">
    <property type="entry name" value="Jelly Rolls"/>
    <property type="match status" value="1"/>
</dbReference>
<dbReference type="InterPro" id="IPR010982">
    <property type="entry name" value="Lambda_DNA-bd_dom_sf"/>
</dbReference>
<dbReference type="SUPFAM" id="SSF47413">
    <property type="entry name" value="lambda repressor-like DNA-binding domains"/>
    <property type="match status" value="1"/>
</dbReference>
<dbReference type="Gene3D" id="1.10.260.40">
    <property type="entry name" value="lambda repressor-like DNA-binding domains"/>
    <property type="match status" value="1"/>
</dbReference>
<dbReference type="PROSITE" id="PS50943">
    <property type="entry name" value="HTH_CROC1"/>
    <property type="match status" value="1"/>
</dbReference>
<dbReference type="SUPFAM" id="SSF51182">
    <property type="entry name" value="RmlC-like cupins"/>
    <property type="match status" value="1"/>
</dbReference>
<dbReference type="InterPro" id="IPR013096">
    <property type="entry name" value="Cupin_2"/>
</dbReference>
<organism evidence="3">
    <name type="scientific">marine sediment metagenome</name>
    <dbReference type="NCBI Taxonomy" id="412755"/>
    <lineage>
        <taxon>unclassified sequences</taxon>
        <taxon>metagenomes</taxon>
        <taxon>ecological metagenomes</taxon>
    </lineage>
</organism>
<gene>
    <name evidence="3" type="ORF">S03H2_51652</name>
</gene>
<evidence type="ECO:0000313" key="3">
    <source>
        <dbReference type="EMBL" id="GAH74738.1"/>
    </source>
</evidence>
<dbReference type="Pfam" id="PF07883">
    <property type="entry name" value="Cupin_2"/>
    <property type="match status" value="1"/>
</dbReference>
<dbReference type="InterPro" id="IPR001387">
    <property type="entry name" value="Cro/C1-type_HTH"/>
</dbReference>
<proteinExistence type="predicted"/>
<comment type="caution">
    <text evidence="3">The sequence shown here is derived from an EMBL/GenBank/DDBJ whole genome shotgun (WGS) entry which is preliminary data.</text>
</comment>
<dbReference type="CDD" id="cd00093">
    <property type="entry name" value="HTH_XRE"/>
    <property type="match status" value="1"/>
</dbReference>
<dbReference type="PANTHER" id="PTHR46797">
    <property type="entry name" value="HTH-TYPE TRANSCRIPTIONAL REGULATOR"/>
    <property type="match status" value="1"/>
</dbReference>
<sequence>MDRQASDQIGFRIRDVRKKNGLTMSQLADRVGVSYITIYRIETGKVSPSVVLLSGIAHSLGEPINAFFERAQGKCILIKSEDQPEIHANKLNLKLLIPKSLIDDSISISIGRAKKGKCIDRHKNNGFEMSYIIKGKCLFKYGNEEHEMKKGDVIYFEGKTVHSVFALEPLEFLAIYFREIK</sequence>
<dbReference type="AlphaFoldDB" id="X1JY52"/>
<dbReference type="InterPro" id="IPR011051">
    <property type="entry name" value="RmlC_Cupin_sf"/>
</dbReference>
<protein>
    <recommendedName>
        <fullName evidence="2">HTH cro/C1-type domain-containing protein</fullName>
    </recommendedName>
</protein>
<feature type="domain" description="HTH cro/C1-type" evidence="2">
    <location>
        <begin position="13"/>
        <end position="67"/>
    </location>
</feature>
<dbReference type="PANTHER" id="PTHR46797:SF1">
    <property type="entry name" value="METHYLPHOSPHONATE SYNTHASE"/>
    <property type="match status" value="1"/>
</dbReference>
<accession>X1JY52</accession>
<name>X1JY52_9ZZZZ</name>
<dbReference type="InterPro" id="IPR014710">
    <property type="entry name" value="RmlC-like_jellyroll"/>
</dbReference>
<dbReference type="InterPro" id="IPR050807">
    <property type="entry name" value="TransReg_Diox_bact_type"/>
</dbReference>
<dbReference type="GO" id="GO:0005829">
    <property type="term" value="C:cytosol"/>
    <property type="evidence" value="ECO:0007669"/>
    <property type="project" value="TreeGrafter"/>
</dbReference>
<evidence type="ECO:0000256" key="1">
    <source>
        <dbReference type="ARBA" id="ARBA00023125"/>
    </source>
</evidence>